<dbReference type="Gene3D" id="3.30.1230.20">
    <property type="match status" value="1"/>
</dbReference>
<dbReference type="Pfam" id="PF01249">
    <property type="entry name" value="Ribosomal_S21e"/>
    <property type="match status" value="1"/>
</dbReference>
<keyword evidence="3" id="KW-0687">Ribonucleoprotein</keyword>
<keyword evidence="2" id="KW-0689">Ribosomal protein</keyword>
<protein>
    <recommendedName>
        <fullName evidence="6">40S ribosomal protein S21</fullName>
    </recommendedName>
</protein>
<dbReference type="EMBL" id="JACASF010000016">
    <property type="protein sequence ID" value="KAF6426447.1"/>
    <property type="molecule type" value="Genomic_DNA"/>
</dbReference>
<dbReference type="GO" id="GO:0005840">
    <property type="term" value="C:ribosome"/>
    <property type="evidence" value="ECO:0007669"/>
    <property type="project" value="UniProtKB-KW"/>
</dbReference>
<proteinExistence type="inferred from homology"/>
<name>A0A7J8DT92_MOLMO</name>
<dbReference type="GO" id="GO:0003735">
    <property type="term" value="F:structural constituent of ribosome"/>
    <property type="evidence" value="ECO:0007669"/>
    <property type="project" value="InterPro"/>
</dbReference>
<keyword evidence="5" id="KW-1185">Reference proteome</keyword>
<evidence type="ECO:0008006" key="6">
    <source>
        <dbReference type="Google" id="ProtNLM"/>
    </source>
</evidence>
<comment type="similarity">
    <text evidence="1">Belongs to the eukaryotic ribosomal protein eS21 family.</text>
</comment>
<evidence type="ECO:0000256" key="2">
    <source>
        <dbReference type="ARBA" id="ARBA00022980"/>
    </source>
</evidence>
<dbReference type="InterPro" id="IPR038579">
    <property type="entry name" value="Ribosomal_eS21_sf"/>
</dbReference>
<dbReference type="GO" id="GO:0006412">
    <property type="term" value="P:translation"/>
    <property type="evidence" value="ECO:0007669"/>
    <property type="project" value="InterPro"/>
</dbReference>
<dbReference type="Proteomes" id="UP000550707">
    <property type="component" value="Unassembled WGS sequence"/>
</dbReference>
<dbReference type="AlphaFoldDB" id="A0A7J8DT92"/>
<comment type="caution">
    <text evidence="4">The sequence shown here is derived from an EMBL/GenBank/DDBJ whole genome shotgun (WGS) entry which is preliminary data.</text>
</comment>
<evidence type="ECO:0000313" key="5">
    <source>
        <dbReference type="Proteomes" id="UP000550707"/>
    </source>
</evidence>
<dbReference type="GO" id="GO:1990904">
    <property type="term" value="C:ribonucleoprotein complex"/>
    <property type="evidence" value="ECO:0007669"/>
    <property type="project" value="UniProtKB-KW"/>
</dbReference>
<dbReference type="PANTHER" id="PTHR10442">
    <property type="entry name" value="40S RIBOSOMAL PROTEIN S21"/>
    <property type="match status" value="1"/>
</dbReference>
<dbReference type="InterPro" id="IPR001931">
    <property type="entry name" value="Ribosomal_eS21"/>
</dbReference>
<evidence type="ECO:0000256" key="1">
    <source>
        <dbReference type="ARBA" id="ARBA00010228"/>
    </source>
</evidence>
<reference evidence="4 5" key="1">
    <citation type="journal article" date="2020" name="Nature">
        <title>Six reference-quality genomes reveal evolution of bat adaptations.</title>
        <authorList>
            <person name="Jebb D."/>
            <person name="Huang Z."/>
            <person name="Pippel M."/>
            <person name="Hughes G.M."/>
            <person name="Lavrichenko K."/>
            <person name="Devanna P."/>
            <person name="Winkler S."/>
            <person name="Jermiin L.S."/>
            <person name="Skirmuntt E.C."/>
            <person name="Katzourakis A."/>
            <person name="Burkitt-Gray L."/>
            <person name="Ray D.A."/>
            <person name="Sullivan K.A.M."/>
            <person name="Roscito J.G."/>
            <person name="Kirilenko B.M."/>
            <person name="Davalos L.M."/>
            <person name="Corthals A.P."/>
            <person name="Power M.L."/>
            <person name="Jones G."/>
            <person name="Ransome R.D."/>
            <person name="Dechmann D.K.N."/>
            <person name="Locatelli A.G."/>
            <person name="Puechmaille S.J."/>
            <person name="Fedrigo O."/>
            <person name="Jarvis E.D."/>
            <person name="Hiller M."/>
            <person name="Vernes S.C."/>
            <person name="Myers E.W."/>
            <person name="Teeling E.C."/>
        </authorList>
    </citation>
    <scope>NUCLEOTIDE SEQUENCE [LARGE SCALE GENOMIC DNA]</scope>
    <source>
        <strain evidence="4">MMolMol1</strain>
        <tissue evidence="4">Muscle</tissue>
    </source>
</reference>
<gene>
    <name evidence="4" type="ORF">HJG59_009151</name>
</gene>
<accession>A0A7J8DT92</accession>
<evidence type="ECO:0000313" key="4">
    <source>
        <dbReference type="EMBL" id="KAF6426447.1"/>
    </source>
</evidence>
<evidence type="ECO:0000256" key="3">
    <source>
        <dbReference type="ARBA" id="ARBA00023274"/>
    </source>
</evidence>
<organism evidence="4 5">
    <name type="scientific">Molossus molossus</name>
    <name type="common">Pallas' mastiff bat</name>
    <name type="synonym">Vespertilio molossus</name>
    <dbReference type="NCBI Taxonomy" id="27622"/>
    <lineage>
        <taxon>Eukaryota</taxon>
        <taxon>Metazoa</taxon>
        <taxon>Chordata</taxon>
        <taxon>Craniata</taxon>
        <taxon>Vertebrata</taxon>
        <taxon>Euteleostomi</taxon>
        <taxon>Mammalia</taxon>
        <taxon>Eutheria</taxon>
        <taxon>Laurasiatheria</taxon>
        <taxon>Chiroptera</taxon>
        <taxon>Yangochiroptera</taxon>
        <taxon>Molossidae</taxon>
        <taxon>Molossus</taxon>
    </lineage>
</organism>
<dbReference type="InParanoid" id="A0A7J8DT92"/>
<sequence>MDQRVTDSIPSQGHVPGLQVQSLAPPCGSILYSSLPAGALVMVAAGGPWTCRAAPAGSRTCPATEMFCQQPHHPAQDPASVQMNVAEVDKVAGGFNGQFKTYAVCRAICRMGESEDSILRLAKADGIVPKN</sequence>